<dbReference type="InterPro" id="IPR006702">
    <property type="entry name" value="CASP_dom"/>
</dbReference>
<feature type="domain" description="Casparian strip membrane protein" evidence="10">
    <location>
        <begin position="64"/>
        <end position="198"/>
    </location>
</feature>
<evidence type="ECO:0000313" key="11">
    <source>
        <dbReference type="EMBL" id="CAI0424037.1"/>
    </source>
</evidence>
<keyword evidence="4 8" id="KW-1003">Cell membrane</keyword>
<keyword evidence="6 8" id="KW-1133">Transmembrane helix</keyword>
<feature type="transmembrane region" description="Helical" evidence="8">
    <location>
        <begin position="71"/>
        <end position="90"/>
    </location>
</feature>
<comment type="caution">
    <text evidence="8">Lacks conserved residue(s) required for the propagation of feature annotation.</text>
</comment>
<dbReference type="AlphaFoldDB" id="A0AAV0KQU6"/>
<evidence type="ECO:0000256" key="4">
    <source>
        <dbReference type="ARBA" id="ARBA00022475"/>
    </source>
</evidence>
<keyword evidence="7 8" id="KW-0472">Membrane</keyword>
<evidence type="ECO:0000256" key="6">
    <source>
        <dbReference type="ARBA" id="ARBA00022989"/>
    </source>
</evidence>
<sequence>MANFDNTPPENHHKDGESLPPPPVVLPPPPGAGLGVPPPMGPAAGDMESGFGVRGILRRWRREDRLNKASVICRGLGFVFSLLAFIIMASNNHGDWMSFDKYEEYRYLVGITVLSTLYAGAQAFRQVHELHSGKYTIPLQRRTSAIVDFCSDQVASYLLMSAASSAVPLTNRMREGADNIFTDTSAAAISMALLAFIALALSSVVSAHKLFTQSYI</sequence>
<dbReference type="PANTHER" id="PTHR33573:SF57">
    <property type="entry name" value="CASP-LIKE PROTEIN 4B1"/>
    <property type="match status" value="1"/>
</dbReference>
<comment type="similarity">
    <text evidence="2 8">Belongs to the Casparian strip membrane proteins (CASP) family.</text>
</comment>
<evidence type="ECO:0000256" key="2">
    <source>
        <dbReference type="ARBA" id="ARBA00007651"/>
    </source>
</evidence>
<proteinExistence type="inferred from homology"/>
<accession>A0AAV0KQU6</accession>
<comment type="subunit">
    <text evidence="3 8">Homodimer and heterodimers.</text>
</comment>
<organism evidence="11 12">
    <name type="scientific">Linum tenue</name>
    <dbReference type="NCBI Taxonomy" id="586396"/>
    <lineage>
        <taxon>Eukaryota</taxon>
        <taxon>Viridiplantae</taxon>
        <taxon>Streptophyta</taxon>
        <taxon>Embryophyta</taxon>
        <taxon>Tracheophyta</taxon>
        <taxon>Spermatophyta</taxon>
        <taxon>Magnoliopsida</taxon>
        <taxon>eudicotyledons</taxon>
        <taxon>Gunneridae</taxon>
        <taxon>Pentapetalae</taxon>
        <taxon>rosids</taxon>
        <taxon>fabids</taxon>
        <taxon>Malpighiales</taxon>
        <taxon>Linaceae</taxon>
        <taxon>Linum</taxon>
    </lineage>
</organism>
<evidence type="ECO:0000256" key="7">
    <source>
        <dbReference type="ARBA" id="ARBA00023136"/>
    </source>
</evidence>
<dbReference type="PANTHER" id="PTHR33573">
    <property type="entry name" value="CASP-LIKE PROTEIN 4A4"/>
    <property type="match status" value="1"/>
</dbReference>
<dbReference type="EMBL" id="CAMGYJ010000005">
    <property type="protein sequence ID" value="CAI0424037.1"/>
    <property type="molecule type" value="Genomic_DNA"/>
</dbReference>
<feature type="transmembrane region" description="Helical" evidence="8">
    <location>
        <begin position="187"/>
        <end position="207"/>
    </location>
</feature>
<evidence type="ECO:0000256" key="3">
    <source>
        <dbReference type="ARBA" id="ARBA00011489"/>
    </source>
</evidence>
<keyword evidence="5 8" id="KW-0812">Transmembrane</keyword>
<evidence type="ECO:0000256" key="5">
    <source>
        <dbReference type="ARBA" id="ARBA00022692"/>
    </source>
</evidence>
<reference evidence="11" key="1">
    <citation type="submission" date="2022-08" db="EMBL/GenBank/DDBJ databases">
        <authorList>
            <person name="Gutierrez-Valencia J."/>
        </authorList>
    </citation>
    <scope>NUCLEOTIDE SEQUENCE</scope>
</reference>
<name>A0AAV0KQU6_9ROSI</name>
<keyword evidence="12" id="KW-1185">Reference proteome</keyword>
<evidence type="ECO:0000313" key="12">
    <source>
        <dbReference type="Proteomes" id="UP001154282"/>
    </source>
</evidence>
<evidence type="ECO:0000256" key="8">
    <source>
        <dbReference type="RuleBase" id="RU361233"/>
    </source>
</evidence>
<gene>
    <name evidence="11" type="ORF">LITE_LOCUS19764</name>
</gene>
<dbReference type="Proteomes" id="UP001154282">
    <property type="component" value="Unassembled WGS sequence"/>
</dbReference>
<dbReference type="Pfam" id="PF04535">
    <property type="entry name" value="CASP_dom"/>
    <property type="match status" value="1"/>
</dbReference>
<protein>
    <recommendedName>
        <fullName evidence="8">CASP-like protein</fullName>
    </recommendedName>
</protein>
<comment type="caution">
    <text evidence="11">The sequence shown here is derived from an EMBL/GenBank/DDBJ whole genome shotgun (WGS) entry which is preliminary data.</text>
</comment>
<feature type="region of interest" description="Disordered" evidence="9">
    <location>
        <begin position="1"/>
        <end position="41"/>
    </location>
</feature>
<evidence type="ECO:0000256" key="1">
    <source>
        <dbReference type="ARBA" id="ARBA00004651"/>
    </source>
</evidence>
<evidence type="ECO:0000259" key="10">
    <source>
        <dbReference type="Pfam" id="PF04535"/>
    </source>
</evidence>
<feature type="compositionally biased region" description="Pro residues" evidence="9">
    <location>
        <begin position="19"/>
        <end position="41"/>
    </location>
</feature>
<comment type="subcellular location">
    <subcellularLocation>
        <location evidence="1 8">Cell membrane</location>
        <topology evidence="1 8">Multi-pass membrane protein</topology>
    </subcellularLocation>
</comment>
<evidence type="ECO:0000256" key="9">
    <source>
        <dbReference type="SAM" id="MobiDB-lite"/>
    </source>
</evidence>
<dbReference type="GO" id="GO:0005886">
    <property type="term" value="C:plasma membrane"/>
    <property type="evidence" value="ECO:0007669"/>
    <property type="project" value="UniProtKB-SubCell"/>
</dbReference>